<feature type="chain" id="PRO_5006137657" evidence="10">
    <location>
        <begin position="30"/>
        <end position="710"/>
    </location>
</feature>
<dbReference type="Gene3D" id="2.40.170.20">
    <property type="entry name" value="TonB-dependent receptor, beta-barrel domain"/>
    <property type="match status" value="1"/>
</dbReference>
<dbReference type="AlphaFoldDB" id="A0A0P7D8Y1"/>
<keyword evidence="5 10" id="KW-0732">Signal</keyword>
<reference evidence="13 14" key="1">
    <citation type="submission" date="2015-09" db="EMBL/GenBank/DDBJ databases">
        <title>Draft Genome Sequence of Pseudoalteromonas lipolytica UCD-48B.</title>
        <authorList>
            <person name="Krusor M."/>
            <person name="Coil D.A."/>
            <person name="Lang J.M."/>
            <person name="Eisen J.A."/>
            <person name="Alexiev A."/>
        </authorList>
    </citation>
    <scope>NUCLEOTIDE SEQUENCE [LARGE SCALE GENOMIC DNA]</scope>
    <source>
        <strain evidence="13 14">UCD-48B</strain>
    </source>
</reference>
<dbReference type="InterPro" id="IPR036942">
    <property type="entry name" value="Beta-barrel_TonB_sf"/>
</dbReference>
<dbReference type="InterPro" id="IPR010917">
    <property type="entry name" value="TonB_rcpt_CS"/>
</dbReference>
<organism evidence="13 14">
    <name type="scientific">Pseudoalteromonas lipolytica</name>
    <dbReference type="NCBI Taxonomy" id="570156"/>
    <lineage>
        <taxon>Bacteria</taxon>
        <taxon>Pseudomonadati</taxon>
        <taxon>Pseudomonadota</taxon>
        <taxon>Gammaproteobacteria</taxon>
        <taxon>Alteromonadales</taxon>
        <taxon>Pseudoalteromonadaceae</taxon>
        <taxon>Pseudoalteromonas</taxon>
    </lineage>
</organism>
<evidence type="ECO:0000259" key="12">
    <source>
        <dbReference type="Pfam" id="PF07715"/>
    </source>
</evidence>
<feature type="signal peptide" evidence="10">
    <location>
        <begin position="1"/>
        <end position="29"/>
    </location>
</feature>
<feature type="domain" description="TonB-dependent receptor-like beta-barrel" evidence="11">
    <location>
        <begin position="230"/>
        <end position="667"/>
    </location>
</feature>
<dbReference type="RefSeq" id="WP_054551816.1">
    <property type="nucleotide sequence ID" value="NZ_LJTC01000002.1"/>
</dbReference>
<evidence type="ECO:0000256" key="3">
    <source>
        <dbReference type="ARBA" id="ARBA00022452"/>
    </source>
</evidence>
<sequence length="710" mass="78937">MNTQSSRPGFLFSKIAAALSCVLSISAFADDSIEVIEVQGHAQNNHQLVGSADALLKDLGVDFSAAGGVSNLPVMNGMMGDRVKVLVDGADVTAACANQMNPPLSYVSANQIASYSVVAGVSPVSSGGDNIAGVIRVNTIAPEFSDSDSVNWRAGYVTAQYKSVNDSQAYALGASLASKQFSLSYQGSFEDANSYDDGHGERVLDTLYRVQNHALTGAVRDEKQQLVVKLTHQKIPYQGFPNQYMDMTDNTSYGFVAQYQRELENGDLQVQVNAHDVKHEMGFFSNEKTGMMPMNTDAQDYSYQVHWRTDLSKQSSLMLGQEYYGYRIDDWWPAVAGSMMMGPNEYVNINDGKRDRLAAFAEYQNQVNQAWWVSAGVRVEQVTTDTGEVQAYNEGGMSGMANMGSMMGMSKTDAQAAMEFNQLDRKRDDTLVDISLLARYQLSNNDELQFGLARKNRAPNLYERYSWGVGTMATTMIGWFGDGNGYIGNPDLDAETAHTLSSSYTKLAKDDSWQVTANVWYTQVNDYIDAEVTKSFNRTDMAHTKRNILTFTNLDATLYGAKLAGLVELYNSKQAGKWQLKGSLTSTHGERDDSNEDLYQIMPLHTELSLEHEYKGWQNALSWQWVDSKTHVDERRLENQTDSYQLLAISSQKTWQNLTFKLAITNLLDEYYQQPLGGVSIANYKQDMSNGFEQLAGQGRSYNASVSYRF</sequence>
<evidence type="ECO:0000256" key="8">
    <source>
        <dbReference type="ARBA" id="ARBA00023237"/>
    </source>
</evidence>
<evidence type="ECO:0000256" key="10">
    <source>
        <dbReference type="SAM" id="SignalP"/>
    </source>
</evidence>
<keyword evidence="7 9" id="KW-0472">Membrane</keyword>
<keyword evidence="4" id="KW-0812">Transmembrane</keyword>
<accession>A0A0P7D8Y1</accession>
<dbReference type="EMBL" id="LJTC01000002">
    <property type="protein sequence ID" value="KPM85059.1"/>
    <property type="molecule type" value="Genomic_DNA"/>
</dbReference>
<dbReference type="Pfam" id="PF00593">
    <property type="entry name" value="TonB_dep_Rec_b-barrel"/>
    <property type="match status" value="1"/>
</dbReference>
<dbReference type="OrthoDB" id="5332150at2"/>
<evidence type="ECO:0000256" key="7">
    <source>
        <dbReference type="ARBA" id="ARBA00023136"/>
    </source>
</evidence>
<keyword evidence="3" id="KW-1134">Transmembrane beta strand</keyword>
<dbReference type="PATRIC" id="fig|570156.3.peg.918"/>
<dbReference type="PANTHER" id="PTHR30069">
    <property type="entry name" value="TONB-DEPENDENT OUTER MEMBRANE RECEPTOR"/>
    <property type="match status" value="1"/>
</dbReference>
<feature type="domain" description="TonB-dependent receptor plug" evidence="12">
    <location>
        <begin position="47"/>
        <end position="134"/>
    </location>
</feature>
<comment type="caution">
    <text evidence="13">The sequence shown here is derived from an EMBL/GenBank/DDBJ whole genome shotgun (WGS) entry which is preliminary data.</text>
</comment>
<comment type="similarity">
    <text evidence="9">Belongs to the TonB-dependent receptor family.</text>
</comment>
<evidence type="ECO:0000256" key="2">
    <source>
        <dbReference type="ARBA" id="ARBA00022448"/>
    </source>
</evidence>
<dbReference type="InterPro" id="IPR039426">
    <property type="entry name" value="TonB-dep_rcpt-like"/>
</dbReference>
<dbReference type="GO" id="GO:0015344">
    <property type="term" value="F:siderophore uptake transmembrane transporter activity"/>
    <property type="evidence" value="ECO:0007669"/>
    <property type="project" value="TreeGrafter"/>
</dbReference>
<dbReference type="PANTHER" id="PTHR30069:SF49">
    <property type="entry name" value="OUTER MEMBRANE PROTEIN C"/>
    <property type="match status" value="1"/>
</dbReference>
<evidence type="ECO:0000256" key="5">
    <source>
        <dbReference type="ARBA" id="ARBA00022729"/>
    </source>
</evidence>
<dbReference type="STRING" id="570156.AOG27_04655"/>
<dbReference type="Proteomes" id="UP000050378">
    <property type="component" value="Unassembled WGS sequence"/>
</dbReference>
<dbReference type="InterPro" id="IPR037066">
    <property type="entry name" value="Plug_dom_sf"/>
</dbReference>
<dbReference type="GO" id="GO:0009279">
    <property type="term" value="C:cell outer membrane"/>
    <property type="evidence" value="ECO:0007669"/>
    <property type="project" value="UniProtKB-SubCell"/>
</dbReference>
<evidence type="ECO:0000259" key="11">
    <source>
        <dbReference type="Pfam" id="PF00593"/>
    </source>
</evidence>
<evidence type="ECO:0000313" key="13">
    <source>
        <dbReference type="EMBL" id="KPM85059.1"/>
    </source>
</evidence>
<name>A0A0P7D8Y1_9GAMM</name>
<keyword evidence="13" id="KW-0675">Receptor</keyword>
<keyword evidence="2" id="KW-0813">Transport</keyword>
<evidence type="ECO:0000256" key="4">
    <source>
        <dbReference type="ARBA" id="ARBA00022692"/>
    </source>
</evidence>
<evidence type="ECO:0000256" key="9">
    <source>
        <dbReference type="RuleBase" id="RU003357"/>
    </source>
</evidence>
<keyword evidence="6 9" id="KW-0798">TonB box</keyword>
<dbReference type="Gene3D" id="2.170.130.10">
    <property type="entry name" value="TonB-dependent receptor, plug domain"/>
    <property type="match status" value="1"/>
</dbReference>
<dbReference type="GO" id="GO:0044718">
    <property type="term" value="P:siderophore transmembrane transport"/>
    <property type="evidence" value="ECO:0007669"/>
    <property type="project" value="TreeGrafter"/>
</dbReference>
<keyword evidence="8" id="KW-0998">Cell outer membrane</keyword>
<protein>
    <submittedName>
        <fullName evidence="13">TonB-dependent receptor</fullName>
    </submittedName>
</protein>
<comment type="subcellular location">
    <subcellularLocation>
        <location evidence="1">Cell outer membrane</location>
        <topology evidence="1">Multi-pass membrane protein</topology>
    </subcellularLocation>
</comment>
<gene>
    <name evidence="13" type="ORF">AOG27_04655</name>
</gene>
<dbReference type="InterPro" id="IPR012910">
    <property type="entry name" value="Plug_dom"/>
</dbReference>
<dbReference type="SUPFAM" id="SSF56935">
    <property type="entry name" value="Porins"/>
    <property type="match status" value="1"/>
</dbReference>
<dbReference type="Pfam" id="PF07715">
    <property type="entry name" value="Plug"/>
    <property type="match status" value="1"/>
</dbReference>
<evidence type="ECO:0000313" key="14">
    <source>
        <dbReference type="Proteomes" id="UP000050378"/>
    </source>
</evidence>
<proteinExistence type="inferred from homology"/>
<dbReference type="PROSITE" id="PS01156">
    <property type="entry name" value="TONB_DEPENDENT_REC_2"/>
    <property type="match status" value="1"/>
</dbReference>
<evidence type="ECO:0000256" key="1">
    <source>
        <dbReference type="ARBA" id="ARBA00004571"/>
    </source>
</evidence>
<evidence type="ECO:0000256" key="6">
    <source>
        <dbReference type="ARBA" id="ARBA00023077"/>
    </source>
</evidence>
<dbReference type="InterPro" id="IPR000531">
    <property type="entry name" value="Beta-barrel_TonB"/>
</dbReference>